<dbReference type="EMBL" id="UINC01115811">
    <property type="protein sequence ID" value="SVC87109.1"/>
    <property type="molecule type" value="Genomic_DNA"/>
</dbReference>
<dbReference type="Pfam" id="PF01575">
    <property type="entry name" value="MaoC_dehydratas"/>
    <property type="match status" value="1"/>
</dbReference>
<proteinExistence type="predicted"/>
<reference evidence="2" key="1">
    <citation type="submission" date="2018-05" db="EMBL/GenBank/DDBJ databases">
        <authorList>
            <person name="Lanie J.A."/>
            <person name="Ng W.-L."/>
            <person name="Kazmierczak K.M."/>
            <person name="Andrzejewski T.M."/>
            <person name="Davidsen T.M."/>
            <person name="Wayne K.J."/>
            <person name="Tettelin H."/>
            <person name="Glass J.I."/>
            <person name="Rusch D."/>
            <person name="Podicherti R."/>
            <person name="Tsui H.-C.T."/>
            <person name="Winkler M.E."/>
        </authorList>
    </citation>
    <scope>NUCLEOTIDE SEQUENCE</scope>
</reference>
<dbReference type="AlphaFoldDB" id="A0A382QNL0"/>
<dbReference type="InterPro" id="IPR029069">
    <property type="entry name" value="HotDog_dom_sf"/>
</dbReference>
<gene>
    <name evidence="2" type="ORF">METZ01_LOCUS339963</name>
</gene>
<evidence type="ECO:0000313" key="2">
    <source>
        <dbReference type="EMBL" id="SVC87109.1"/>
    </source>
</evidence>
<feature type="non-terminal residue" evidence="2">
    <location>
        <position position="65"/>
    </location>
</feature>
<organism evidence="2">
    <name type="scientific">marine metagenome</name>
    <dbReference type="NCBI Taxonomy" id="408172"/>
    <lineage>
        <taxon>unclassified sequences</taxon>
        <taxon>metagenomes</taxon>
        <taxon>ecological metagenomes</taxon>
    </lineage>
</organism>
<dbReference type="SUPFAM" id="SSF54637">
    <property type="entry name" value="Thioesterase/thiol ester dehydrase-isomerase"/>
    <property type="match status" value="1"/>
</dbReference>
<dbReference type="InterPro" id="IPR002539">
    <property type="entry name" value="MaoC-like_dom"/>
</dbReference>
<name>A0A382QNL0_9ZZZZ</name>
<dbReference type="Gene3D" id="3.10.129.10">
    <property type="entry name" value="Hotdog Thioesterase"/>
    <property type="match status" value="1"/>
</dbReference>
<protein>
    <recommendedName>
        <fullName evidence="1">MaoC-like domain-containing protein</fullName>
    </recommendedName>
</protein>
<evidence type="ECO:0000259" key="1">
    <source>
        <dbReference type="Pfam" id="PF01575"/>
    </source>
</evidence>
<feature type="domain" description="MaoC-like" evidence="1">
    <location>
        <begin position="24"/>
        <end position="62"/>
    </location>
</feature>
<sequence>MAEQIYFEDVEEGSEIPTLRKDPTTQQLVKYAGASGDYYQIHYDKGFALNNNLPDVILHSALKNA</sequence>
<accession>A0A382QNL0</accession>